<evidence type="ECO:0000313" key="2">
    <source>
        <dbReference type="Proteomes" id="UP000248014"/>
    </source>
</evidence>
<keyword evidence="2" id="KW-1185">Reference proteome</keyword>
<dbReference type="AlphaFoldDB" id="A0A2V3VDU7"/>
<evidence type="ECO:0000313" key="1">
    <source>
        <dbReference type="EMBL" id="PXW78948.1"/>
    </source>
</evidence>
<sequence>MWNVGPRRWKGELIADLVSTLRAESSFSPLGTLLIAAVESRYMSLARFLDRGSYVAFAQPDYEKYRDTLLELWAMEPLSSRWDEMHCLVRGGDTRITYLYPEDIVTDVPELDRCCDAAQAVFGLKKIVFPHGRGSTQIR</sequence>
<accession>A0A2V3VDU7</accession>
<gene>
    <name evidence="1" type="ORF">C7451_10110</name>
</gene>
<organism evidence="1 2">
    <name type="scientific">Blastomonas natatoria</name>
    <dbReference type="NCBI Taxonomy" id="34015"/>
    <lineage>
        <taxon>Bacteria</taxon>
        <taxon>Pseudomonadati</taxon>
        <taxon>Pseudomonadota</taxon>
        <taxon>Alphaproteobacteria</taxon>
        <taxon>Sphingomonadales</taxon>
        <taxon>Sphingomonadaceae</taxon>
        <taxon>Blastomonas</taxon>
    </lineage>
</organism>
<reference evidence="1 2" key="1">
    <citation type="submission" date="2018-05" db="EMBL/GenBank/DDBJ databases">
        <title>Genomic Encyclopedia of Type Strains, Phase IV (KMG-IV): sequencing the most valuable type-strain genomes for metagenomic binning, comparative biology and taxonomic classification.</title>
        <authorList>
            <person name="Goeker M."/>
        </authorList>
    </citation>
    <scope>NUCLEOTIDE SEQUENCE [LARGE SCALE GENOMIC DNA]</scope>
    <source>
        <strain evidence="1 2">DSM 3183</strain>
    </source>
</reference>
<dbReference type="RefSeq" id="WP_146215255.1">
    <property type="nucleotide sequence ID" value="NZ_QJJM01000001.1"/>
</dbReference>
<dbReference type="EMBL" id="QJJM01000001">
    <property type="protein sequence ID" value="PXW78948.1"/>
    <property type="molecule type" value="Genomic_DNA"/>
</dbReference>
<dbReference type="Proteomes" id="UP000248014">
    <property type="component" value="Unassembled WGS sequence"/>
</dbReference>
<dbReference type="OrthoDB" id="7573411at2"/>
<name>A0A2V3VDU7_9SPHN</name>
<protein>
    <submittedName>
        <fullName evidence="1">Uncharacterized protein</fullName>
    </submittedName>
</protein>
<comment type="caution">
    <text evidence="1">The sequence shown here is derived from an EMBL/GenBank/DDBJ whole genome shotgun (WGS) entry which is preliminary data.</text>
</comment>
<proteinExistence type="predicted"/>